<dbReference type="Pfam" id="PF04535">
    <property type="entry name" value="CASP_dom"/>
    <property type="match status" value="1"/>
</dbReference>
<comment type="similarity">
    <text evidence="2 8">Belongs to the Casparian strip membrane proteins (CASP) family.</text>
</comment>
<keyword evidence="6 8" id="KW-1133">Transmembrane helix</keyword>
<keyword evidence="11" id="KW-1185">Reference proteome</keyword>
<keyword evidence="5 8" id="KW-0812">Transmembrane</keyword>
<evidence type="ECO:0000256" key="6">
    <source>
        <dbReference type="ARBA" id="ARBA00022989"/>
    </source>
</evidence>
<feature type="domain" description="Casparian strip membrane protein" evidence="9">
    <location>
        <begin position="129"/>
        <end position="265"/>
    </location>
</feature>
<dbReference type="InterPro" id="IPR006459">
    <property type="entry name" value="CASP/CASPL"/>
</dbReference>
<evidence type="ECO:0000256" key="5">
    <source>
        <dbReference type="ARBA" id="ARBA00022692"/>
    </source>
</evidence>
<keyword evidence="7 8" id="KW-0472">Membrane</keyword>
<comment type="caution">
    <text evidence="10">The sequence shown here is derived from an EMBL/GenBank/DDBJ whole genome shotgun (WGS) entry which is preliminary data.</text>
</comment>
<evidence type="ECO:0000256" key="1">
    <source>
        <dbReference type="ARBA" id="ARBA00004651"/>
    </source>
</evidence>
<dbReference type="Proteomes" id="UP000289738">
    <property type="component" value="Chromosome A02"/>
</dbReference>
<gene>
    <name evidence="10" type="ORF">Ahy_A02g009839</name>
</gene>
<evidence type="ECO:0000256" key="8">
    <source>
        <dbReference type="RuleBase" id="RU361233"/>
    </source>
</evidence>
<dbReference type="NCBIfam" id="TIGR01569">
    <property type="entry name" value="A_tha_TIGR01569"/>
    <property type="match status" value="1"/>
</dbReference>
<dbReference type="AlphaFoldDB" id="A0A445EII5"/>
<name>A0A445EII5_ARAHY</name>
<reference evidence="10 11" key="1">
    <citation type="submission" date="2019-01" db="EMBL/GenBank/DDBJ databases">
        <title>Sequencing of cultivated peanut Arachis hypogaea provides insights into genome evolution and oil improvement.</title>
        <authorList>
            <person name="Chen X."/>
        </authorList>
    </citation>
    <scope>NUCLEOTIDE SEQUENCE [LARGE SCALE GENOMIC DNA]</scope>
    <source>
        <strain evidence="11">cv. Fuhuasheng</strain>
        <tissue evidence="10">Leaves</tissue>
    </source>
</reference>
<protein>
    <recommendedName>
        <fullName evidence="8">CASP-like protein</fullName>
    </recommendedName>
</protein>
<comment type="subcellular location">
    <subcellularLocation>
        <location evidence="1 8">Cell membrane</location>
        <topology evidence="1 8">Multi-pass membrane protein</topology>
    </subcellularLocation>
</comment>
<dbReference type="PANTHER" id="PTHR33573:SF30">
    <property type="entry name" value="CASP-LIKE PROTEIN 2C1-RELATED"/>
    <property type="match status" value="1"/>
</dbReference>
<evidence type="ECO:0000256" key="3">
    <source>
        <dbReference type="ARBA" id="ARBA00011489"/>
    </source>
</evidence>
<evidence type="ECO:0000256" key="4">
    <source>
        <dbReference type="ARBA" id="ARBA00022475"/>
    </source>
</evidence>
<dbReference type="InterPro" id="IPR006702">
    <property type="entry name" value="CASP_dom"/>
</dbReference>
<feature type="transmembrane region" description="Helical" evidence="8">
    <location>
        <begin position="255"/>
        <end position="276"/>
    </location>
</feature>
<evidence type="ECO:0000313" key="11">
    <source>
        <dbReference type="Proteomes" id="UP000289738"/>
    </source>
</evidence>
<organism evidence="10 11">
    <name type="scientific">Arachis hypogaea</name>
    <name type="common">Peanut</name>
    <dbReference type="NCBI Taxonomy" id="3818"/>
    <lineage>
        <taxon>Eukaryota</taxon>
        <taxon>Viridiplantae</taxon>
        <taxon>Streptophyta</taxon>
        <taxon>Embryophyta</taxon>
        <taxon>Tracheophyta</taxon>
        <taxon>Spermatophyta</taxon>
        <taxon>Magnoliopsida</taxon>
        <taxon>eudicotyledons</taxon>
        <taxon>Gunneridae</taxon>
        <taxon>Pentapetalae</taxon>
        <taxon>rosids</taxon>
        <taxon>fabids</taxon>
        <taxon>Fabales</taxon>
        <taxon>Fabaceae</taxon>
        <taxon>Papilionoideae</taxon>
        <taxon>50 kb inversion clade</taxon>
        <taxon>dalbergioids sensu lato</taxon>
        <taxon>Dalbergieae</taxon>
        <taxon>Pterocarpus clade</taxon>
        <taxon>Arachis</taxon>
    </lineage>
</organism>
<proteinExistence type="inferred from homology"/>
<evidence type="ECO:0000313" key="10">
    <source>
        <dbReference type="EMBL" id="RYR75162.1"/>
    </source>
</evidence>
<dbReference type="EMBL" id="SDMP01000002">
    <property type="protein sequence ID" value="RYR75162.1"/>
    <property type="molecule type" value="Genomic_DNA"/>
</dbReference>
<dbReference type="STRING" id="3818.A0A445EII5"/>
<feature type="transmembrane region" description="Helical" evidence="8">
    <location>
        <begin position="174"/>
        <end position="199"/>
    </location>
</feature>
<feature type="transmembrane region" description="Helical" evidence="8">
    <location>
        <begin position="136"/>
        <end position="154"/>
    </location>
</feature>
<dbReference type="GO" id="GO:0005886">
    <property type="term" value="C:plasma membrane"/>
    <property type="evidence" value="ECO:0007669"/>
    <property type="project" value="UniProtKB-SubCell"/>
</dbReference>
<dbReference type="PANTHER" id="PTHR33573">
    <property type="entry name" value="CASP-LIKE PROTEIN 4A4"/>
    <property type="match status" value="1"/>
</dbReference>
<feature type="transmembrane region" description="Helical" evidence="8">
    <location>
        <begin position="211"/>
        <end position="230"/>
    </location>
</feature>
<evidence type="ECO:0000256" key="7">
    <source>
        <dbReference type="ARBA" id="ARBA00023136"/>
    </source>
</evidence>
<sequence length="295" mass="33434">MAVLIQYPEMSIAPQIVKNPNPNLSKLYSFRPYTKKGTLKAIGSNREMKISCKVKELGVLNVGLDQNVKKSSRLSKEDEEKQNYYVNLGYAIRTLREEFPDLFYKELSFDIYSSHIEHSSSSENHFAMLKLFDSSLRLFVVPLSVATIWITVTNKEDNSSYGMLKYSNLSGLKYMVFISALCAGYALVAVACSWVKYAVSKAWIFFISDQILAYLVVTSVAAVMEIYYLAYNGAKEDSWSEACSSYGKFCNRVKLALILHFFTFGCFLVLAVISAFRAFSLFDPPLLNSQEVEQF</sequence>
<evidence type="ECO:0000256" key="2">
    <source>
        <dbReference type="ARBA" id="ARBA00007651"/>
    </source>
</evidence>
<comment type="subunit">
    <text evidence="3 8">Homodimer and heterodimers.</text>
</comment>
<accession>A0A445EII5</accession>
<evidence type="ECO:0000259" key="9">
    <source>
        <dbReference type="Pfam" id="PF04535"/>
    </source>
</evidence>
<keyword evidence="4 8" id="KW-1003">Cell membrane</keyword>